<feature type="compositionally biased region" description="Low complexity" evidence="3">
    <location>
        <begin position="1139"/>
        <end position="1178"/>
    </location>
</feature>
<evidence type="ECO:0000256" key="3">
    <source>
        <dbReference type="SAM" id="MobiDB-lite"/>
    </source>
</evidence>
<dbReference type="EC" id="3.1.3.48" evidence="2"/>
<dbReference type="GO" id="GO:0004725">
    <property type="term" value="F:protein tyrosine phosphatase activity"/>
    <property type="evidence" value="ECO:0007669"/>
    <property type="project" value="UniProtKB-EC"/>
</dbReference>
<gene>
    <name evidence="7" type="ORF">OBBRIDRAFT_777960</name>
</gene>
<protein>
    <recommendedName>
        <fullName evidence="2">protein-tyrosine-phosphatase</fullName>
        <ecNumber evidence="2">3.1.3.48</ecNumber>
    </recommendedName>
</protein>
<dbReference type="OrthoDB" id="6058203at2759"/>
<feature type="compositionally biased region" description="Pro residues" evidence="3">
    <location>
        <begin position="445"/>
        <end position="454"/>
    </location>
</feature>
<feature type="region of interest" description="Disordered" evidence="3">
    <location>
        <begin position="393"/>
        <end position="485"/>
    </location>
</feature>
<dbReference type="Proteomes" id="UP000250043">
    <property type="component" value="Unassembled WGS sequence"/>
</dbReference>
<dbReference type="InterPro" id="IPR003595">
    <property type="entry name" value="Tyr_Pase_cat"/>
</dbReference>
<dbReference type="InterPro" id="IPR036873">
    <property type="entry name" value="Rhodanese-like_dom_sf"/>
</dbReference>
<feature type="compositionally biased region" description="Low complexity" evidence="3">
    <location>
        <begin position="8"/>
        <end position="19"/>
    </location>
</feature>
<dbReference type="InterPro" id="IPR000387">
    <property type="entry name" value="Tyr_Pase_dom"/>
</dbReference>
<dbReference type="SMART" id="SM00404">
    <property type="entry name" value="PTPc_motif"/>
    <property type="match status" value="1"/>
</dbReference>
<name>A0A8E2B092_9APHY</name>
<dbReference type="InterPro" id="IPR050348">
    <property type="entry name" value="Protein-Tyr_Phosphatase"/>
</dbReference>
<dbReference type="Pfam" id="PF00102">
    <property type="entry name" value="Y_phosphatase"/>
    <property type="match status" value="3"/>
</dbReference>
<evidence type="ECO:0000259" key="6">
    <source>
        <dbReference type="PROSITE" id="PS50206"/>
    </source>
</evidence>
<dbReference type="Gene3D" id="3.40.250.10">
    <property type="entry name" value="Rhodanese-like domain"/>
    <property type="match status" value="1"/>
</dbReference>
<keyword evidence="8" id="KW-1185">Reference proteome</keyword>
<feature type="compositionally biased region" description="Basic and acidic residues" evidence="3">
    <location>
        <begin position="694"/>
        <end position="707"/>
    </location>
</feature>
<feature type="compositionally biased region" description="Low complexity" evidence="3">
    <location>
        <begin position="900"/>
        <end position="933"/>
    </location>
</feature>
<evidence type="ECO:0000256" key="2">
    <source>
        <dbReference type="ARBA" id="ARBA00013064"/>
    </source>
</evidence>
<feature type="region of interest" description="Disordered" evidence="3">
    <location>
        <begin position="996"/>
        <end position="1023"/>
    </location>
</feature>
<feature type="region of interest" description="Disordered" evidence="3">
    <location>
        <begin position="897"/>
        <end position="954"/>
    </location>
</feature>
<evidence type="ECO:0000256" key="1">
    <source>
        <dbReference type="ARBA" id="ARBA00009649"/>
    </source>
</evidence>
<evidence type="ECO:0000259" key="4">
    <source>
        <dbReference type="PROSITE" id="PS50055"/>
    </source>
</evidence>
<feature type="region of interest" description="Disordered" evidence="3">
    <location>
        <begin position="157"/>
        <end position="221"/>
    </location>
</feature>
<evidence type="ECO:0000259" key="5">
    <source>
        <dbReference type="PROSITE" id="PS50056"/>
    </source>
</evidence>
<dbReference type="PANTHER" id="PTHR19134:SF561">
    <property type="entry name" value="PROTEIN TYROSINE PHOSPHATASE 36E, ISOFORM A"/>
    <property type="match status" value="1"/>
</dbReference>
<feature type="compositionally biased region" description="Low complexity" evidence="3">
    <location>
        <begin position="1444"/>
        <end position="1456"/>
    </location>
</feature>
<proteinExistence type="inferred from homology"/>
<feature type="region of interest" description="Disordered" evidence="3">
    <location>
        <begin position="1388"/>
        <end position="1456"/>
    </location>
</feature>
<dbReference type="SMART" id="SM00194">
    <property type="entry name" value="PTPc"/>
    <property type="match status" value="1"/>
</dbReference>
<dbReference type="InterPro" id="IPR016130">
    <property type="entry name" value="Tyr_Pase_AS"/>
</dbReference>
<accession>A0A8E2B092</accession>
<dbReference type="InterPro" id="IPR000242">
    <property type="entry name" value="PTP_cat"/>
</dbReference>
<sequence length="1456" mass="154590">MPPPHPTSAPTQAPTSAPSVPSPRPPLPVSAFPAVTPAELPGVLSDPGALILDLRPHAAYAAARLPHAVSVSVPSTLLRRPLFPLARLAEMLPGPAARARLNSWASASRILVYDADTAALAEGSVVGLMRKFRAEGFPEDRQVAWLRGGFNTVARTHPGLLDRSPVHDEEGDADDGADAVEDTQSMGKSVSAPAGVSSFAPPAPRSAPLRTKRLPPNAFTHASTLRPSLSLHALPEGVSVPVASTSAVPPTPTAAPRADPFSAAVAVPATPASEFPPMGRSASVQPGRFALRLPMQHGTMSQAHAGASSMPTISPGHGHQYPALGPRPGHYSLPPRQVAYNPFFDTIRQNLELAGGPASQRGTGIQLRLPRRVRRRVGELPFEWLREIARRSGRVKDDNESTSSSDDSSSGEDANAEEKKPASAQQPKKEQARRHPLPHEHRSQPEPPSSPPSSPTHVHPPRSRTSSGARASTPSSASQSPASAEDLTRALEMQFYRIELGEQRRLMGVMERHSKESGGVVSVTGAGSAGAAGGLAGTVGLAQVEGAPGREEEREVAVDVGVVAGKGKRGKRRERKQEAFPFSITAGLEKGSKNRYRNIWPFEHARVRLRKARPEDDDYMNASYVQPLGTTKRYIATQGPLPATYIDFWTLCWEQNVHVIVMLTREIESATVKCGKYWADGEYGPLRLRLVETNDTPERERHRREAEMSGGFFSAHGQQSKPKHRRRKPKAKDAYGNEDSDASDSDHRTTIRRVFELTHSGYPAAPPRTVTQLQYLEWPDMNVPEDPRGVLRLMRKVEDAVELARKEGDRPWGEGLLRRAHAAKLQPASPPVPASASNVTEVDGENDAVDPVTGVAKHAKGNAPVLLHCSAGVGRTGGFIAVDAVLDGVRREMRKRRGVAAGSSASASASLSASGSAGRSSPNRPSNSRASSADQDAMDVDSSPSPPGENTDANVRVRARDATHSVSPGGLTIPVTVGGGNEVHVPVAGFAGPVPMDVDGGNASENSRERSHTQRPSVRSPLGLFEGNVPVPVLSASPALVEEVRRATLGHGPASAAAISPITEQDARPRMSSRESASSSDSVAALLSSTAGTASGWASASDSAAKPHSHSSVSPPTSSAGSSGGLSAAMQKTADLTLRSSSSPDPSSAAVSDADPRARAMSLQSSHSSSSSSKASRSVPEPPHTSRLVTWRSGVRTLDSPPEDAAPPPPNGPAVQPSKTSADQADEDDSSSSGSRTCEFALPRRLHDSSSPPLLSTYDEPIRRVIEDMREQRMSLCQSLRQYVFVHRAIIEGALMIVDEEKAMEREAMEQAMEERAHISKDAYAAFDERGVSDMDVSPLEEEVKPGVGAGLASSRAARAQELGHSLVSPHAGETIIKGSELDGIKGLPTLSLDSVVPPGKMKRGASPTELPKEDRRGDTLLSKRPSVKRKQRSDDDGSVQFKPTSLTSSSLPGPR</sequence>
<feature type="domain" description="Rhodanese" evidence="6">
    <location>
        <begin position="45"/>
        <end position="162"/>
    </location>
</feature>
<dbReference type="SUPFAM" id="SSF52799">
    <property type="entry name" value="(Phosphotyrosine protein) phosphatases II"/>
    <property type="match status" value="1"/>
</dbReference>
<dbReference type="EMBL" id="KV722418">
    <property type="protein sequence ID" value="OCH89842.1"/>
    <property type="molecule type" value="Genomic_DNA"/>
</dbReference>
<dbReference type="PROSITE" id="PS00383">
    <property type="entry name" value="TYR_PHOSPHATASE_1"/>
    <property type="match status" value="1"/>
</dbReference>
<feature type="region of interest" description="Disordered" evidence="3">
    <location>
        <begin position="694"/>
        <end position="749"/>
    </location>
</feature>
<evidence type="ECO:0000313" key="8">
    <source>
        <dbReference type="Proteomes" id="UP000250043"/>
    </source>
</evidence>
<dbReference type="Gene3D" id="3.90.190.10">
    <property type="entry name" value="Protein tyrosine phosphatase superfamily"/>
    <property type="match status" value="2"/>
</dbReference>
<dbReference type="PROSITE" id="PS50206">
    <property type="entry name" value="RHODANESE_3"/>
    <property type="match status" value="1"/>
</dbReference>
<dbReference type="Pfam" id="PF00581">
    <property type="entry name" value="Rhodanese"/>
    <property type="match status" value="1"/>
</dbReference>
<feature type="domain" description="Tyrosine specific protein phosphatases" evidence="5">
    <location>
        <begin position="846"/>
        <end position="885"/>
    </location>
</feature>
<feature type="compositionally biased region" description="Low complexity" evidence="3">
    <location>
        <begin position="463"/>
        <end position="484"/>
    </location>
</feature>
<dbReference type="InterPro" id="IPR001763">
    <property type="entry name" value="Rhodanese-like_dom"/>
</dbReference>
<evidence type="ECO:0000313" key="7">
    <source>
        <dbReference type="EMBL" id="OCH89842.1"/>
    </source>
</evidence>
<comment type="similarity">
    <text evidence="1">Belongs to the protein-tyrosine phosphatase family. Non-receptor class subfamily.</text>
</comment>
<feature type="region of interest" description="Disordered" evidence="3">
    <location>
        <begin position="1"/>
        <end position="25"/>
    </location>
</feature>
<reference evidence="7 8" key="1">
    <citation type="submission" date="2016-07" db="EMBL/GenBank/DDBJ databases">
        <title>Draft genome of the white-rot fungus Obba rivulosa 3A-2.</title>
        <authorList>
            <consortium name="DOE Joint Genome Institute"/>
            <person name="Miettinen O."/>
            <person name="Riley R."/>
            <person name="Acob R."/>
            <person name="Barry K."/>
            <person name="Cullen D."/>
            <person name="De Vries R."/>
            <person name="Hainaut M."/>
            <person name="Hatakka A."/>
            <person name="Henrissat B."/>
            <person name="Hilden K."/>
            <person name="Kuo R."/>
            <person name="Labutti K."/>
            <person name="Lipzen A."/>
            <person name="Makela M.R."/>
            <person name="Sandor L."/>
            <person name="Spatafora J.W."/>
            <person name="Grigoriev I.V."/>
            <person name="Hibbett D.S."/>
        </authorList>
    </citation>
    <scope>NUCLEOTIDE SEQUENCE [LARGE SCALE GENOMIC DNA]</scope>
    <source>
        <strain evidence="7 8">3A-2</strain>
    </source>
</reference>
<feature type="compositionally biased region" description="Low complexity" evidence="3">
    <location>
        <begin position="1213"/>
        <end position="1223"/>
    </location>
</feature>
<feature type="compositionally biased region" description="Basic residues" evidence="3">
    <location>
        <begin position="721"/>
        <end position="730"/>
    </location>
</feature>
<organism evidence="7 8">
    <name type="scientific">Obba rivulosa</name>
    <dbReference type="NCBI Taxonomy" id="1052685"/>
    <lineage>
        <taxon>Eukaryota</taxon>
        <taxon>Fungi</taxon>
        <taxon>Dikarya</taxon>
        <taxon>Basidiomycota</taxon>
        <taxon>Agaricomycotina</taxon>
        <taxon>Agaricomycetes</taxon>
        <taxon>Polyporales</taxon>
        <taxon>Gelatoporiaceae</taxon>
        <taxon>Obba</taxon>
    </lineage>
</organism>
<feature type="compositionally biased region" description="Low complexity" evidence="3">
    <location>
        <begin position="401"/>
        <end position="413"/>
    </location>
</feature>
<feature type="compositionally biased region" description="Acidic residues" evidence="3">
    <location>
        <begin position="169"/>
        <end position="181"/>
    </location>
</feature>
<feature type="domain" description="Tyrosine-protein phosphatase" evidence="4">
    <location>
        <begin position="593"/>
        <end position="892"/>
    </location>
</feature>
<dbReference type="PANTHER" id="PTHR19134">
    <property type="entry name" value="RECEPTOR-TYPE TYROSINE-PROTEIN PHOSPHATASE"/>
    <property type="match status" value="1"/>
</dbReference>
<feature type="compositionally biased region" description="Low complexity" evidence="3">
    <location>
        <begin position="1074"/>
        <end position="1129"/>
    </location>
</feature>
<dbReference type="PRINTS" id="PR00700">
    <property type="entry name" value="PRTYPHPHTASE"/>
</dbReference>
<dbReference type="PROSITE" id="PS50056">
    <property type="entry name" value="TYR_PHOSPHATASE_2"/>
    <property type="match status" value="1"/>
</dbReference>
<dbReference type="PROSITE" id="PS50055">
    <property type="entry name" value="TYR_PHOSPHATASE_PTP"/>
    <property type="match status" value="1"/>
</dbReference>
<dbReference type="SUPFAM" id="SSF52821">
    <property type="entry name" value="Rhodanese/Cell cycle control phosphatase"/>
    <property type="match status" value="1"/>
</dbReference>
<dbReference type="InterPro" id="IPR029021">
    <property type="entry name" value="Prot-tyrosine_phosphatase-like"/>
</dbReference>
<feature type="region of interest" description="Disordered" evidence="3">
    <location>
        <begin position="1052"/>
        <end position="1256"/>
    </location>
</feature>